<evidence type="ECO:0000256" key="2">
    <source>
        <dbReference type="ARBA" id="ARBA00007935"/>
    </source>
</evidence>
<evidence type="ECO:0000256" key="5">
    <source>
        <dbReference type="ARBA" id="ARBA00022692"/>
    </source>
</evidence>
<evidence type="ECO:0000256" key="3">
    <source>
        <dbReference type="ARBA" id="ARBA00022448"/>
    </source>
</evidence>
<keyword evidence="7 8" id="KW-0472">Membrane</keyword>
<feature type="transmembrane region" description="Helical" evidence="8">
    <location>
        <begin position="50"/>
        <end position="71"/>
    </location>
</feature>
<name>A0A2W5W5V8_9BACT</name>
<comment type="subcellular location">
    <subcellularLocation>
        <location evidence="1">Cell membrane</location>
        <topology evidence="1">Multi-pass membrane protein</topology>
    </subcellularLocation>
</comment>
<evidence type="ECO:0000313" key="10">
    <source>
        <dbReference type="Proteomes" id="UP000249061"/>
    </source>
</evidence>
<dbReference type="Gene3D" id="1.10.3470.10">
    <property type="entry name" value="ABC transporter involved in vitamin B12 uptake, BtuC"/>
    <property type="match status" value="1"/>
</dbReference>
<dbReference type="CDD" id="cd06550">
    <property type="entry name" value="TM_ABC_iron-siderophores_like"/>
    <property type="match status" value="1"/>
</dbReference>
<dbReference type="SUPFAM" id="SSF81345">
    <property type="entry name" value="ABC transporter involved in vitamin B12 uptake, BtuC"/>
    <property type="match status" value="1"/>
</dbReference>
<feature type="transmembrane region" description="Helical" evidence="8">
    <location>
        <begin position="187"/>
        <end position="208"/>
    </location>
</feature>
<feature type="transmembrane region" description="Helical" evidence="8">
    <location>
        <begin position="235"/>
        <end position="261"/>
    </location>
</feature>
<dbReference type="GO" id="GO:0033214">
    <property type="term" value="P:siderophore-iron import into cell"/>
    <property type="evidence" value="ECO:0007669"/>
    <property type="project" value="TreeGrafter"/>
</dbReference>
<keyword evidence="3" id="KW-0813">Transport</keyword>
<feature type="transmembrane region" description="Helical" evidence="8">
    <location>
        <begin position="308"/>
        <end position="327"/>
    </location>
</feature>
<gene>
    <name evidence="9" type="ORF">DI536_01440</name>
</gene>
<dbReference type="GO" id="GO:0022857">
    <property type="term" value="F:transmembrane transporter activity"/>
    <property type="evidence" value="ECO:0007669"/>
    <property type="project" value="InterPro"/>
</dbReference>
<dbReference type="Proteomes" id="UP000249061">
    <property type="component" value="Unassembled WGS sequence"/>
</dbReference>
<dbReference type="Pfam" id="PF01032">
    <property type="entry name" value="FecCD"/>
    <property type="match status" value="1"/>
</dbReference>
<evidence type="ECO:0000256" key="4">
    <source>
        <dbReference type="ARBA" id="ARBA00022475"/>
    </source>
</evidence>
<dbReference type="PANTHER" id="PTHR30472">
    <property type="entry name" value="FERRIC ENTEROBACTIN TRANSPORT SYSTEM PERMEASE PROTEIN"/>
    <property type="match status" value="1"/>
</dbReference>
<reference evidence="9 10" key="1">
    <citation type="submission" date="2017-08" db="EMBL/GenBank/DDBJ databases">
        <title>Infants hospitalized years apart are colonized by the same room-sourced microbial strains.</title>
        <authorList>
            <person name="Brooks B."/>
            <person name="Olm M.R."/>
            <person name="Firek B.A."/>
            <person name="Baker R."/>
            <person name="Thomas B.C."/>
            <person name="Morowitz M.J."/>
            <person name="Banfield J.F."/>
        </authorList>
    </citation>
    <scope>NUCLEOTIDE SEQUENCE [LARGE SCALE GENOMIC DNA]</scope>
    <source>
        <strain evidence="9">S2_003_000_R2_14</strain>
    </source>
</reference>
<evidence type="ECO:0000256" key="8">
    <source>
        <dbReference type="SAM" id="Phobius"/>
    </source>
</evidence>
<evidence type="ECO:0000256" key="1">
    <source>
        <dbReference type="ARBA" id="ARBA00004651"/>
    </source>
</evidence>
<dbReference type="GO" id="GO:0005886">
    <property type="term" value="C:plasma membrane"/>
    <property type="evidence" value="ECO:0007669"/>
    <property type="project" value="UniProtKB-SubCell"/>
</dbReference>
<feature type="transmembrane region" description="Helical" evidence="8">
    <location>
        <begin position="146"/>
        <end position="167"/>
    </location>
</feature>
<accession>A0A2W5W5V8</accession>
<comment type="caution">
    <text evidence="9">The sequence shown here is derived from an EMBL/GenBank/DDBJ whole genome shotgun (WGS) entry which is preliminary data.</text>
</comment>
<keyword evidence="5 8" id="KW-0812">Transmembrane</keyword>
<comment type="similarity">
    <text evidence="2">Belongs to the binding-protein-dependent transport system permease family. FecCD subfamily.</text>
</comment>
<feature type="transmembrane region" description="Helical" evidence="8">
    <location>
        <begin position="83"/>
        <end position="106"/>
    </location>
</feature>
<feature type="transmembrane region" description="Helical" evidence="8">
    <location>
        <begin position="112"/>
        <end position="134"/>
    </location>
</feature>
<evidence type="ECO:0000313" key="9">
    <source>
        <dbReference type="EMBL" id="PZR18571.1"/>
    </source>
</evidence>
<evidence type="ECO:0000256" key="7">
    <source>
        <dbReference type="ARBA" id="ARBA00023136"/>
    </source>
</evidence>
<dbReference type="FunFam" id="1.10.3470.10:FF:000001">
    <property type="entry name" value="Vitamin B12 ABC transporter permease BtuC"/>
    <property type="match status" value="1"/>
</dbReference>
<dbReference type="InterPro" id="IPR000522">
    <property type="entry name" value="ABC_transptr_permease_BtuC"/>
</dbReference>
<dbReference type="EMBL" id="QFQP01000001">
    <property type="protein sequence ID" value="PZR18571.1"/>
    <property type="molecule type" value="Genomic_DNA"/>
</dbReference>
<organism evidence="9 10">
    <name type="scientific">Archangium gephyra</name>
    <dbReference type="NCBI Taxonomy" id="48"/>
    <lineage>
        <taxon>Bacteria</taxon>
        <taxon>Pseudomonadati</taxon>
        <taxon>Myxococcota</taxon>
        <taxon>Myxococcia</taxon>
        <taxon>Myxococcales</taxon>
        <taxon>Cystobacterineae</taxon>
        <taxon>Archangiaceae</taxon>
        <taxon>Archangium</taxon>
    </lineage>
</organism>
<dbReference type="InterPro" id="IPR037294">
    <property type="entry name" value="ABC_BtuC-like"/>
</dbReference>
<proteinExistence type="inferred from homology"/>
<sequence length="330" mass="33735">MTRFIGRLLACAAVMVVAFVVSVAFGEQTLDWSKLGEAGSTDELIFFSLRLPRVTLAALVGCALAASGATLQSLLRNPLADPFVLGVSGGAALGATVALAFGFSALPFIPGLSAVSGFALAGALGATMLVLLVGRLAGGDPSTTPLLAGVIFNAMALAAITFIKALVAPDKLGEILFWLAGSLGHETWPALASTAVAVALALVVFVALSPRLNLLTLGEEDAQSLGVDVKWTRRVLLVTTSAAVAAVVSLSGLVGFVGLLVPQLVRLLVGADQRVAVPASALLGAAFLMLADLSARLLFRVFESEPPVGVVTALLGGPLFLVLMARARRR</sequence>
<keyword evidence="6 8" id="KW-1133">Transmembrane helix</keyword>
<dbReference type="AlphaFoldDB" id="A0A2W5W5V8"/>
<protein>
    <submittedName>
        <fullName evidence="9">Iron ABC transporter</fullName>
    </submittedName>
</protein>
<dbReference type="PANTHER" id="PTHR30472:SF25">
    <property type="entry name" value="ABC TRANSPORTER PERMEASE PROTEIN MJ0876-RELATED"/>
    <property type="match status" value="1"/>
</dbReference>
<keyword evidence="4" id="KW-1003">Cell membrane</keyword>
<evidence type="ECO:0000256" key="6">
    <source>
        <dbReference type="ARBA" id="ARBA00022989"/>
    </source>
</evidence>